<gene>
    <name evidence="2" type="ORF">J2Z66_002228</name>
</gene>
<dbReference type="Gene3D" id="3.75.10.10">
    <property type="entry name" value="L-arginine/glycine Amidinotransferase, Chain A"/>
    <property type="match status" value="1"/>
</dbReference>
<accession>A0ABS4ISS2</accession>
<organism evidence="2 3">
    <name type="scientific">Paenibacillus eucommiae</name>
    <dbReference type="NCBI Taxonomy" id="1355755"/>
    <lineage>
        <taxon>Bacteria</taxon>
        <taxon>Bacillati</taxon>
        <taxon>Bacillota</taxon>
        <taxon>Bacilli</taxon>
        <taxon>Bacillales</taxon>
        <taxon>Paenibacillaceae</taxon>
        <taxon>Paenibacillus</taxon>
    </lineage>
</organism>
<protein>
    <submittedName>
        <fullName evidence="2">Agmatine deiminase</fullName>
        <ecNumber evidence="2">3.5.3.12</ecNumber>
    </submittedName>
</protein>
<dbReference type="GO" id="GO:0047632">
    <property type="term" value="F:agmatine deiminase activity"/>
    <property type="evidence" value="ECO:0007669"/>
    <property type="project" value="UniProtKB-EC"/>
</dbReference>
<keyword evidence="3" id="KW-1185">Reference proteome</keyword>
<dbReference type="Proteomes" id="UP001519287">
    <property type="component" value="Unassembled WGS sequence"/>
</dbReference>
<dbReference type="EC" id="3.5.3.12" evidence="2"/>
<dbReference type="PANTHER" id="PTHR31377">
    <property type="entry name" value="AGMATINE DEIMINASE-RELATED"/>
    <property type="match status" value="1"/>
</dbReference>
<dbReference type="EMBL" id="JAGGLB010000005">
    <property type="protein sequence ID" value="MBP1990622.1"/>
    <property type="molecule type" value="Genomic_DNA"/>
</dbReference>
<reference evidence="2 3" key="1">
    <citation type="submission" date="2021-03" db="EMBL/GenBank/DDBJ databases">
        <title>Genomic Encyclopedia of Type Strains, Phase IV (KMG-IV): sequencing the most valuable type-strain genomes for metagenomic binning, comparative biology and taxonomic classification.</title>
        <authorList>
            <person name="Goeker M."/>
        </authorList>
    </citation>
    <scope>NUCLEOTIDE SEQUENCE [LARGE SCALE GENOMIC DNA]</scope>
    <source>
        <strain evidence="2 3">DSM 26048</strain>
    </source>
</reference>
<evidence type="ECO:0000256" key="1">
    <source>
        <dbReference type="ARBA" id="ARBA00022801"/>
    </source>
</evidence>
<dbReference type="Pfam" id="PF04371">
    <property type="entry name" value="PAD_porph"/>
    <property type="match status" value="1"/>
</dbReference>
<name>A0ABS4ISS2_9BACL</name>
<proteinExistence type="predicted"/>
<comment type="caution">
    <text evidence="2">The sequence shown here is derived from an EMBL/GenBank/DDBJ whole genome shotgun (WGS) entry which is preliminary data.</text>
</comment>
<evidence type="ECO:0000313" key="3">
    <source>
        <dbReference type="Proteomes" id="UP001519287"/>
    </source>
</evidence>
<dbReference type="PANTHER" id="PTHR31377:SF0">
    <property type="entry name" value="AGMATINE DEIMINASE-RELATED"/>
    <property type="match status" value="1"/>
</dbReference>
<dbReference type="InterPro" id="IPR007466">
    <property type="entry name" value="Peptidyl-Arg-deiminase_porph"/>
</dbReference>
<dbReference type="RefSeq" id="WP_209971375.1">
    <property type="nucleotide sequence ID" value="NZ_JAGGLB010000005.1"/>
</dbReference>
<sequence length="342" mass="38462">MNPRDLQYKMPAEWEAHERTFLSWPVQDSMCFPQDYDTVCAGYAELIRAIAEFEPVTVVVNPADLEQISALFNEDNVECLPIPHNDAWLRDNGPTFVVNEQGERAGINWRFNAWGGKYEPWDLDDAVAPSILQQLEMRRFDAPLVMEGGSLHVDGEGTLITTEECLLNKNRNPELDREQIEELVKQYVNVENIIWLKRGLAGDETDGHVDNIACFAAPGTIIVQVCEDPEDENYAITQDNLRTLSEAVDARGRKLELILIQQPPAAFHEGNRLTLSYLNFYFVNNGIILPVFGGAAEHTDLLAEQALSRAFPDRRVRTINGMAIIREGGNVHCTTQQLPAGK</sequence>
<keyword evidence="1 2" id="KW-0378">Hydrolase</keyword>
<evidence type="ECO:0000313" key="2">
    <source>
        <dbReference type="EMBL" id="MBP1990622.1"/>
    </source>
</evidence>
<dbReference type="SUPFAM" id="SSF55909">
    <property type="entry name" value="Pentein"/>
    <property type="match status" value="1"/>
</dbReference>